<comment type="caution">
    <text evidence="2">The sequence shown here is derived from an EMBL/GenBank/DDBJ whole genome shotgun (WGS) entry which is preliminary data.</text>
</comment>
<name>A0ABD0Y6Y2_9HEMI</name>
<evidence type="ECO:0000313" key="3">
    <source>
        <dbReference type="Proteomes" id="UP001558652"/>
    </source>
</evidence>
<evidence type="ECO:0000313" key="2">
    <source>
        <dbReference type="EMBL" id="KAL1122404.1"/>
    </source>
</evidence>
<gene>
    <name evidence="2" type="ORF">AAG570_003808</name>
</gene>
<protein>
    <submittedName>
        <fullName evidence="2">Uncharacterized protein</fullName>
    </submittedName>
</protein>
<reference evidence="2 3" key="1">
    <citation type="submission" date="2024-07" db="EMBL/GenBank/DDBJ databases">
        <title>Chromosome-level genome assembly of the water stick insect Ranatra chinensis (Heteroptera: Nepidae).</title>
        <authorList>
            <person name="Liu X."/>
        </authorList>
    </citation>
    <scope>NUCLEOTIDE SEQUENCE [LARGE SCALE GENOMIC DNA]</scope>
    <source>
        <strain evidence="2">Cailab_2021Rc</strain>
        <tissue evidence="2">Muscle</tissue>
    </source>
</reference>
<feature type="region of interest" description="Disordered" evidence="1">
    <location>
        <begin position="1"/>
        <end position="25"/>
    </location>
</feature>
<evidence type="ECO:0000256" key="1">
    <source>
        <dbReference type="SAM" id="MobiDB-lite"/>
    </source>
</evidence>
<proteinExistence type="predicted"/>
<dbReference type="Proteomes" id="UP001558652">
    <property type="component" value="Unassembled WGS sequence"/>
</dbReference>
<dbReference type="EMBL" id="JBFDAA010000014">
    <property type="protein sequence ID" value="KAL1122404.1"/>
    <property type="molecule type" value="Genomic_DNA"/>
</dbReference>
<keyword evidence="3" id="KW-1185">Reference proteome</keyword>
<accession>A0ABD0Y6Y2</accession>
<organism evidence="2 3">
    <name type="scientific">Ranatra chinensis</name>
    <dbReference type="NCBI Taxonomy" id="642074"/>
    <lineage>
        <taxon>Eukaryota</taxon>
        <taxon>Metazoa</taxon>
        <taxon>Ecdysozoa</taxon>
        <taxon>Arthropoda</taxon>
        <taxon>Hexapoda</taxon>
        <taxon>Insecta</taxon>
        <taxon>Pterygota</taxon>
        <taxon>Neoptera</taxon>
        <taxon>Paraneoptera</taxon>
        <taxon>Hemiptera</taxon>
        <taxon>Heteroptera</taxon>
        <taxon>Panheteroptera</taxon>
        <taxon>Nepomorpha</taxon>
        <taxon>Nepidae</taxon>
        <taxon>Ranatrinae</taxon>
        <taxon>Ranatra</taxon>
    </lineage>
</organism>
<sequence>MVQSDNVLGYDHEHRNEGYSTPGLGKDTPGVVGQTGWDCPLCVANLRPRSIVSLRKLADLRRRQIGVFTSEAGFERLREANPGIVVCPSFATTQEPRTAPVTQGLLMDRSIFNEAIKNLVQRLKKFFKVDGDYVEK</sequence>
<dbReference type="AlphaFoldDB" id="A0ABD0Y6Y2"/>